<evidence type="ECO:0000313" key="5">
    <source>
        <dbReference type="Proteomes" id="UP000663829"/>
    </source>
</evidence>
<feature type="domain" description="PLAT" evidence="2">
    <location>
        <begin position="2184"/>
        <end position="2310"/>
    </location>
</feature>
<evidence type="ECO:0000313" key="3">
    <source>
        <dbReference type="EMBL" id="CAF0742203.1"/>
    </source>
</evidence>
<feature type="domain" description="PLAT" evidence="2">
    <location>
        <begin position="1613"/>
        <end position="1729"/>
    </location>
</feature>
<gene>
    <name evidence="3" type="ORF">GPM918_LOCUS334</name>
    <name evidence="4" type="ORF">SRO942_LOCUS335</name>
</gene>
<proteinExistence type="predicted"/>
<dbReference type="Gene3D" id="2.40.180.10">
    <property type="entry name" value="Catalase core domain"/>
    <property type="match status" value="15"/>
</dbReference>
<evidence type="ECO:0000259" key="2">
    <source>
        <dbReference type="PROSITE" id="PS50095"/>
    </source>
</evidence>
<dbReference type="EMBL" id="CAJNOQ010000023">
    <property type="protein sequence ID" value="CAF0742203.1"/>
    <property type="molecule type" value="Genomic_DNA"/>
</dbReference>
<feature type="domain" description="PLAT" evidence="2">
    <location>
        <begin position="1462"/>
        <end position="1584"/>
    </location>
</feature>
<feature type="domain" description="PLAT" evidence="2">
    <location>
        <begin position="1789"/>
        <end position="1906"/>
    </location>
</feature>
<dbReference type="PANTHER" id="PTHR45901:SF3">
    <property type="entry name" value="LIPOXYGENASE HOMOLOGY DOMAIN-CONTAINING PROTEIN 1"/>
    <property type="match status" value="1"/>
</dbReference>
<dbReference type="OrthoDB" id="5322100at2759"/>
<reference evidence="3" key="1">
    <citation type="submission" date="2021-02" db="EMBL/GenBank/DDBJ databases">
        <authorList>
            <person name="Nowell W R."/>
        </authorList>
    </citation>
    <scope>NUCLEOTIDE SEQUENCE</scope>
</reference>
<dbReference type="EMBL" id="CAJOBC010000023">
    <property type="protein sequence ID" value="CAF3520640.1"/>
    <property type="molecule type" value="Genomic_DNA"/>
</dbReference>
<comment type="caution">
    <text evidence="1">Lacks conserved residue(s) required for the propagation of feature annotation.</text>
</comment>
<feature type="domain" description="PLAT" evidence="2">
    <location>
        <begin position="650"/>
        <end position="765"/>
    </location>
</feature>
<dbReference type="SMART" id="SM00308">
    <property type="entry name" value="LH2"/>
    <property type="match status" value="15"/>
</dbReference>
<keyword evidence="5" id="KW-1185">Reference proteome</keyword>
<feature type="domain" description="PLAT" evidence="2">
    <location>
        <begin position="1919"/>
        <end position="2037"/>
    </location>
</feature>
<organism evidence="3 5">
    <name type="scientific">Didymodactylos carnosus</name>
    <dbReference type="NCBI Taxonomy" id="1234261"/>
    <lineage>
        <taxon>Eukaryota</taxon>
        <taxon>Metazoa</taxon>
        <taxon>Spiralia</taxon>
        <taxon>Gnathifera</taxon>
        <taxon>Rotifera</taxon>
        <taxon>Eurotatoria</taxon>
        <taxon>Bdelloidea</taxon>
        <taxon>Philodinida</taxon>
        <taxon>Philodinidae</taxon>
        <taxon>Didymodactylos</taxon>
    </lineage>
</organism>
<feature type="domain" description="PLAT" evidence="2">
    <location>
        <begin position="778"/>
        <end position="896"/>
    </location>
</feature>
<dbReference type="InterPro" id="IPR036392">
    <property type="entry name" value="PLAT/LH2_dom_sf"/>
</dbReference>
<accession>A0A813NRT8</accession>
<feature type="domain" description="PLAT" evidence="2">
    <location>
        <begin position="1187"/>
        <end position="1304"/>
    </location>
</feature>
<evidence type="ECO:0000256" key="1">
    <source>
        <dbReference type="PROSITE-ProRule" id="PRU00152"/>
    </source>
</evidence>
<dbReference type="InterPro" id="IPR001024">
    <property type="entry name" value="PLAT/LH2_dom"/>
</dbReference>
<dbReference type="Pfam" id="PF01477">
    <property type="entry name" value="PLAT"/>
    <property type="match status" value="17"/>
</dbReference>
<feature type="domain" description="PLAT" evidence="2">
    <location>
        <begin position="2324"/>
        <end position="2440"/>
    </location>
</feature>
<feature type="domain" description="PLAT" evidence="2">
    <location>
        <begin position="2046"/>
        <end position="2166"/>
    </location>
</feature>
<dbReference type="Gene3D" id="2.60.60.20">
    <property type="entry name" value="PLAT/LH2 domain"/>
    <property type="match status" value="2"/>
</dbReference>
<sequence length="2444" mass="276669">MEVYTSSSGFKHAMGQCSHSAVPLIAYQPQPTSYMIPVALMPVHCSNVYTYAPPSNQQVAYTTPSLPDPIRPASRSSHKMSSYNSLMDPHMQDYYAKKFGRKTKRLRTSREEALYRITIKTADKKDAGTNAKVFLSIYGSKDKICRKPLTRETILRGAMLSASLNRPMIDLSTIEFKRGATDVVYIRCRDLGIIRYIILEHSGVLFEQSWLCECILITNVRTARSWYFFCGKWLSLFPPGDGSLTVELFPGDRIEDRINDRFKSLPETTEFEIICVTGDKRNAGTDANVYITLFGKESKTKKIHLQSRSKNPFERGQSDTFNVKAEYVGELDKIRIEHDNTGSAPGWFLERVVITDRYDPDTKYFASCNKWLARDEGDGQISRDLVCSKDVMGSRKLTVITGNKMGAGTDADVYLTLFGQLGESGAILLDDKKNNFEKGATDHFDIECPSVGEIDKILIAHNNKGAAPGWFLDKILIDDIDQRRTYEFRCQKWLATDEGDGQISRFLLPVKGNSSGKQATEGIPYTVSVTTGDKINAGTNARVYLIMYGEQDDNTSGKIFLSDGTFERERTDIFHIDGPYGLSPLAYIDIGHDDSGMNPGWYLGNVVIDCPSTGIKQTFHCDKWLATDEGDRRIERRLFETKREVRPPSVPWYVWVYTSDIRGAGTDSDVSMVLYGSKGKTDDIKLVSKSNSFEAGECDEFKVDAADVGKPYKLRVGHNNKRAFAPWHLDRIEMENLSTKKRYIFHCGKWLSKKDGDKQTIRELPAEGPGIDHPLPVVHYLVDVHTGKKRNAGTDANVFLNIFGDYGDTGERPLEYSSNKNKFENGQVDTFNIEAVTLNRIKKLRVGHDGQGAGAGWFLEKIVVREQENKDTNITFMCNRWLASDEDDGQLVRELTLDGTQHLNKTSYHINIKTGDVLQAGTDADVHIKIFGEKGDSDVVQLRNAENTTNKFERNRIDKFTLEFSDLGKIRAIRIGHNGKGLGSGWFLDYVEIDVPMRGELYRFSCHRWLDSNEGDGLTELELQPSDIQKKTRSIPYEITVFTGDKPNAGTDASVFIQIYGVNGKTEELKLGNKSDTFERKKVDKFKLEATDVGQIVKIRIGHDSKGLGSGWFLEKVCIQRTISEKHDRKKKDSVRTSKISLSDPTVEEYWFVTNQWFDNSKGDRQTVRELLPTDEAGNILGNKTEAEYKVHVFTGDKAGAGTDANVFLTMYGAKEDSGERQLERSNRMNKFERKQEDIFLIKAVHLGELRKIKIRHDNKGGGAAWYLDRVEIDDPEEGKTYHFICKNWLATNEGDGQISREIASQERLGPLHGRDLDSPLQGLERKKLATTYKVNVITSNKTGSGTNANVYIIIFGEHNDTGKVPLATSKTHNDPFESGHTDLFEIEAMDIGEPKKIKIGHDDSGFRSDWLLEEVDIDVPKLGRTFKFPCGQWLSKSKGDAQLEVELYPKELGTEIYKPFVPYEIKVFTSNKRGAGTDANVFIEIYGEDVSTGQTMLCEKTERKGKFDNGSVDTFTLELEDVGERIEKIRIGHDNHGLGAAWHLDHVEIRRLIKNTKTQTFLFPCNRWLARNEDDGSIVRELVPDKVIEEKVGRGGHVEVKEREMKDKLQIKNYEVDVYTGDKFACGTNANVYLTIYGDKGDTGERKLRDSETHRDKFERNQMDRFKIESADLGTIYRVVIRHDNSGISPDWLLNRIEIKDDIRTYLFHCEQWLAKGKGDGKLQRTLYEKDYQGSMASMPTITRSVGGSLLSMTSTDANKREPFHHTPRKTIMSSIAEESRDSTEEGIPYTIMVTTGSEPDAGTTANVFIRLIGRKGKQTPLLPLELAHKRKFEPGKVETFSFHQPDIGDLELVEIQHDGETPATSWLLDEVKVEIPTKGKAYFFPCHEWLSKHKGDGHTKRMLRIQDANQAAFRPLIPYEMTIYTGDVENAGTDCDVSVKLFGTNGASSDHVIKKQEHIFERASINPFEVELDDVGKPRKLRVSIIPKSKRGRKSWYLEKIELVKVGAQRNPVLFGLNDWLSEQSGMSRDIPLIKDGRSVIEETTYRITTKTSDVDHAGSDANVFVVIYGQNGDSGELRLDKSETHTNKFERNHEDVFKFDNILSLGELTKLRIWHDNSSTFKSSWHLESVKVEDVHTGKTFIFPCDKWLSSTKDDKQTVRELKCTTESGSRDTTPMMGGRLIYEIEVITSDKKDAGTTQHGWLILEGARKKSDRFQMKNTQHNKILRKGQTDTFTFETRALGDIRRIILGHEERPEYPLQTTEGREAMWHCSSITVTDTSTGTKYIFPVQKWISINNDGDRFDCADKKEDSVSQQRNLSLINYKIVVYTGNIKGAGTDANVSIILYGTLGDSGKRDLKKKGRNLFEKGQVDEFVIECLDLGELTKLHIEHDNALINPDWFLDKVEVINLDTNETVEFPCHRWLGKNHDDNEIARDLLPIHI</sequence>
<comment type="caution">
    <text evidence="3">The sequence shown here is derived from an EMBL/GenBank/DDBJ whole genome shotgun (WGS) entry which is preliminary data.</text>
</comment>
<feature type="domain" description="PLAT" evidence="2">
    <location>
        <begin position="1035"/>
        <end position="1172"/>
    </location>
</feature>
<feature type="domain" description="PLAT" evidence="2">
    <location>
        <begin position="906"/>
        <end position="1024"/>
    </location>
</feature>
<dbReference type="Proteomes" id="UP000663829">
    <property type="component" value="Unassembled WGS sequence"/>
</dbReference>
<dbReference type="PANTHER" id="PTHR45901">
    <property type="entry name" value="PROTEIN CBG12474"/>
    <property type="match status" value="1"/>
</dbReference>
<dbReference type="Proteomes" id="UP000681722">
    <property type="component" value="Unassembled WGS sequence"/>
</dbReference>
<feature type="domain" description="PLAT" evidence="2">
    <location>
        <begin position="113"/>
        <end position="248"/>
    </location>
</feature>
<dbReference type="PROSITE" id="PS50095">
    <property type="entry name" value="PLAT"/>
    <property type="match status" value="17"/>
</dbReference>
<dbReference type="InterPro" id="IPR052970">
    <property type="entry name" value="Inner_ear_hair_cell_LOXHD"/>
</dbReference>
<feature type="domain" description="PLAT" evidence="2">
    <location>
        <begin position="523"/>
        <end position="639"/>
    </location>
</feature>
<protein>
    <recommendedName>
        <fullName evidence="2">PLAT domain-containing protein</fullName>
    </recommendedName>
</protein>
<feature type="domain" description="PLAT" evidence="2">
    <location>
        <begin position="1331"/>
        <end position="1449"/>
    </location>
</feature>
<feature type="domain" description="PLAT" evidence="2">
    <location>
        <begin position="269"/>
        <end position="386"/>
    </location>
</feature>
<dbReference type="SUPFAM" id="SSF49723">
    <property type="entry name" value="Lipase/lipooxygenase domain (PLAT/LH2 domain)"/>
    <property type="match status" value="17"/>
</dbReference>
<feature type="domain" description="PLAT" evidence="2">
    <location>
        <begin position="393"/>
        <end position="508"/>
    </location>
</feature>
<dbReference type="CDD" id="cd01756">
    <property type="entry name" value="PLAT_repeat"/>
    <property type="match status" value="13"/>
</dbReference>
<name>A0A813NRT8_9BILA</name>
<evidence type="ECO:0000313" key="4">
    <source>
        <dbReference type="EMBL" id="CAF3520640.1"/>
    </source>
</evidence>